<accession>A0A0B7KJ51</accession>
<dbReference type="AlphaFoldDB" id="A0A0B7KJ51"/>
<dbReference type="InterPro" id="IPR012312">
    <property type="entry name" value="Hemerythrin-like"/>
</dbReference>
<name>A0A0B7KJ51_BIOOC</name>
<sequence length="220" mass="25024">MVFHRDTLLRPIFKSIQTISHSHLSKPHSIAAMSTISRAVIEDHRELEQFYNEVVSNGGNADHQQRYGNQFVWELARHSVGEELVLYPAMERHLGAKGKEMADHDRKEHHEVKEMLKVFQGMRATDSNYVDKLKSIWGPLSKHIKEEEDGDLPALESKLDEGQGESEALAKSFERTKAFVPTRSHPSAGEHPPFETVMGLLTAPIDKVADMFRKFPQDTN</sequence>
<feature type="domain" description="Hemerythrin-like" evidence="1">
    <location>
        <begin position="36"/>
        <end position="155"/>
    </location>
</feature>
<dbReference type="EMBL" id="CDPU01000119">
    <property type="protein sequence ID" value="CEO57648.1"/>
    <property type="molecule type" value="Genomic_DNA"/>
</dbReference>
<protein>
    <recommendedName>
        <fullName evidence="1">Hemerythrin-like domain-containing protein</fullName>
    </recommendedName>
</protein>
<dbReference type="PANTHER" id="PTHR35585">
    <property type="entry name" value="HHE DOMAIN PROTEIN (AFU_ORTHOLOGUE AFUA_4G00730)"/>
    <property type="match status" value="1"/>
</dbReference>
<dbReference type="PANTHER" id="PTHR35585:SF1">
    <property type="entry name" value="HHE DOMAIN PROTEIN (AFU_ORTHOLOGUE AFUA_4G00730)"/>
    <property type="match status" value="1"/>
</dbReference>
<organism evidence="2">
    <name type="scientific">Bionectria ochroleuca</name>
    <name type="common">Gliocladium roseum</name>
    <dbReference type="NCBI Taxonomy" id="29856"/>
    <lineage>
        <taxon>Eukaryota</taxon>
        <taxon>Fungi</taxon>
        <taxon>Dikarya</taxon>
        <taxon>Ascomycota</taxon>
        <taxon>Pezizomycotina</taxon>
        <taxon>Sordariomycetes</taxon>
        <taxon>Hypocreomycetidae</taxon>
        <taxon>Hypocreales</taxon>
        <taxon>Bionectriaceae</taxon>
        <taxon>Clonostachys</taxon>
    </lineage>
</organism>
<dbReference type="Pfam" id="PF01814">
    <property type="entry name" value="Hemerythrin"/>
    <property type="match status" value="1"/>
</dbReference>
<reference evidence="2" key="1">
    <citation type="submission" date="2015-01" db="EMBL/GenBank/DDBJ databases">
        <authorList>
            <person name="Durling Mikael"/>
        </authorList>
    </citation>
    <scope>NUCLEOTIDE SEQUENCE</scope>
</reference>
<evidence type="ECO:0000313" key="2">
    <source>
        <dbReference type="EMBL" id="CEO57648.1"/>
    </source>
</evidence>
<dbReference type="Gene3D" id="1.20.120.520">
    <property type="entry name" value="nmb1532 protein domain like"/>
    <property type="match status" value="1"/>
</dbReference>
<proteinExistence type="predicted"/>
<gene>
    <name evidence="2" type="ORF">BN869_000013706_1</name>
</gene>
<evidence type="ECO:0000259" key="1">
    <source>
        <dbReference type="Pfam" id="PF01814"/>
    </source>
</evidence>